<reference evidence="1 2" key="1">
    <citation type="submission" date="2018-06" db="EMBL/GenBank/DDBJ databases">
        <title>Azoarcus communis strain SWub3 genome.</title>
        <authorList>
            <person name="Zorraquino Salvo V."/>
            <person name="Toubiana D."/>
            <person name="Blumwald E."/>
        </authorList>
    </citation>
    <scope>NUCLEOTIDE SEQUENCE [LARGE SCALE GENOMIC DNA]</scope>
    <source>
        <strain evidence="1 2">SWub3</strain>
    </source>
</reference>
<dbReference type="EMBL" id="QKOE01000052">
    <property type="protein sequence ID" value="PZA14261.1"/>
    <property type="molecule type" value="Genomic_DNA"/>
</dbReference>
<organism evidence="1 2">
    <name type="scientific">Parazoarcus communis SWub3 = DSM 12120</name>
    <dbReference type="NCBI Taxonomy" id="1121029"/>
    <lineage>
        <taxon>Bacteria</taxon>
        <taxon>Pseudomonadati</taxon>
        <taxon>Pseudomonadota</taxon>
        <taxon>Betaproteobacteria</taxon>
        <taxon>Rhodocyclales</taxon>
        <taxon>Zoogloeaceae</taxon>
        <taxon>Parazoarcus</taxon>
    </lineage>
</organism>
<proteinExistence type="predicted"/>
<evidence type="ECO:0000313" key="1">
    <source>
        <dbReference type="EMBL" id="PZA14261.1"/>
    </source>
</evidence>
<accession>A0A323UPP5</accession>
<dbReference type="AlphaFoldDB" id="A0A323UPP5"/>
<protein>
    <submittedName>
        <fullName evidence="1">Uncharacterized protein</fullName>
    </submittedName>
</protein>
<dbReference type="Proteomes" id="UP000248259">
    <property type="component" value="Unassembled WGS sequence"/>
</dbReference>
<keyword evidence="2" id="KW-1185">Reference proteome</keyword>
<evidence type="ECO:0000313" key="2">
    <source>
        <dbReference type="Proteomes" id="UP000248259"/>
    </source>
</evidence>
<name>A0A323UPP5_9RHOO</name>
<sequence length="181" mass="19677">MPVLLAALDTAGFNSLVISQLLRIGACNVLAEASIPIDRLYRFAEGGLNPKGLRSARAGYAVAEVRCNSDALAGALACEPGLQTYYVHEPLKRPDEVPTSDGPFQVVEGQLLYVREAALLATEDLASFVSKNTLSWHFLMFCTTGPARSYERLADLLSDSSCLVSGVYDGESYLIWTIRRD</sequence>
<gene>
    <name evidence="1" type="ORF">DNK49_22815</name>
</gene>
<comment type="caution">
    <text evidence="1">The sequence shown here is derived from an EMBL/GenBank/DDBJ whole genome shotgun (WGS) entry which is preliminary data.</text>
</comment>